<feature type="transmembrane region" description="Helical" evidence="1">
    <location>
        <begin position="182"/>
        <end position="200"/>
    </location>
</feature>
<feature type="transmembrane region" description="Helical" evidence="1">
    <location>
        <begin position="597"/>
        <end position="616"/>
    </location>
</feature>
<reference evidence="3" key="1">
    <citation type="submission" date="2017-04" db="EMBL/GenBank/DDBJ databases">
        <title>Function of individual gut microbiota members based on whole genome sequencing of pure cultures obtained from chicken caecum.</title>
        <authorList>
            <person name="Medvecky M."/>
            <person name="Cejkova D."/>
            <person name="Polansky O."/>
            <person name="Karasova D."/>
            <person name="Kubasova T."/>
            <person name="Cizek A."/>
            <person name="Rychlik I."/>
        </authorList>
    </citation>
    <scope>NUCLEOTIDE SEQUENCE [LARGE SCALE GENOMIC DNA]</scope>
    <source>
        <strain evidence="3">An70</strain>
    </source>
</reference>
<dbReference type="Proteomes" id="UP000196560">
    <property type="component" value="Unassembled WGS sequence"/>
</dbReference>
<gene>
    <name evidence="2" type="ORF">B5G21_01360</name>
</gene>
<protein>
    <submittedName>
        <fullName evidence="2">Uncharacterized protein</fullName>
    </submittedName>
</protein>
<feature type="transmembrane region" description="Helical" evidence="1">
    <location>
        <begin position="475"/>
        <end position="495"/>
    </location>
</feature>
<evidence type="ECO:0000313" key="3">
    <source>
        <dbReference type="Proteomes" id="UP000196560"/>
    </source>
</evidence>
<keyword evidence="3" id="KW-1185">Reference proteome</keyword>
<feature type="transmembrane region" description="Helical" evidence="1">
    <location>
        <begin position="220"/>
        <end position="238"/>
    </location>
</feature>
<feature type="transmembrane region" description="Helical" evidence="1">
    <location>
        <begin position="622"/>
        <end position="641"/>
    </location>
</feature>
<name>A0A1Y3U768_9ACTN</name>
<proteinExistence type="predicted"/>
<accession>A0A1Y3U768</accession>
<evidence type="ECO:0000313" key="2">
    <source>
        <dbReference type="EMBL" id="OUN44606.1"/>
    </source>
</evidence>
<organism evidence="2 3">
    <name type="scientific">Enorma massiliensis</name>
    <dbReference type="NCBI Taxonomy" id="1472761"/>
    <lineage>
        <taxon>Bacteria</taxon>
        <taxon>Bacillati</taxon>
        <taxon>Actinomycetota</taxon>
        <taxon>Coriobacteriia</taxon>
        <taxon>Coriobacteriales</taxon>
        <taxon>Coriobacteriaceae</taxon>
        <taxon>Enorma</taxon>
    </lineage>
</organism>
<feature type="transmembrane region" description="Helical" evidence="1">
    <location>
        <begin position="27"/>
        <end position="50"/>
    </location>
</feature>
<sequence length="701" mass="76327">MTAMAKHMRRAAVPEGSAERNRACQRFWVATAALAAVVALVCELGLFNLLHWTSLGNTPVSLDVQPSAGLTVQGSTYTITDPDNAYLELAGIDAHVSTLFIGLSACDDMALDITVFMTDEANSTYTALPSEELTLVVPASRYLELHTAGASQSLRIGINEAAGYTFSVDEGFVANATAPFDFSPLRLCVVFVLACFVLAFRPSSLLFRTSLSWRSKAQKALIVVLAVVEVGAFGAFSYRGFSTNDTWEAHDQYDDLANAFLSGNVVIDKEVPEAIRELDNPYDPGARAVALQEAGQSELSGRITDFAYYNGQFYSYFGPVPALMLFVPFKLMTGHDMPTWLAVFFYGALFIVAIKVLLVLLCDRLLKLRPSLGLFLLADFLLCGTTGLIYLGYLPVVYSVPIISSLAFAAWGLVCWLAAKRGAGEVSAPLLVVGAVCIALTLGCRQSFVLCALLAFPLFWEEITRYRAFFSRRGIGNTACVMVPFVLAGVAVMAYNAARFGSPLDFGATYNLTSNDMTKRGFELARFPLGIFSYLFQPLSLTGKFPFMTTVPVTSNYQGYTSSEPMFGGFYAFCTIALVSFAFCSRRFKATGAVRGFALLLMGIGFTLMLFDIQASGITARYMADFSFFLLLPAVLALFMFEQRAGTGSAAWAFHLAVVVASILCLGLNAWSIFIDGRYGPLKEAFPSIYYGVKQALSFLW</sequence>
<feature type="transmembrane region" description="Helical" evidence="1">
    <location>
        <begin position="567"/>
        <end position="585"/>
    </location>
</feature>
<feature type="transmembrane region" description="Helical" evidence="1">
    <location>
        <begin position="374"/>
        <end position="393"/>
    </location>
</feature>
<feature type="transmembrane region" description="Helical" evidence="1">
    <location>
        <begin position="653"/>
        <end position="674"/>
    </location>
</feature>
<feature type="transmembrane region" description="Helical" evidence="1">
    <location>
        <begin position="431"/>
        <end position="455"/>
    </location>
</feature>
<evidence type="ECO:0000256" key="1">
    <source>
        <dbReference type="SAM" id="Phobius"/>
    </source>
</evidence>
<keyword evidence="1" id="KW-1133">Transmembrane helix</keyword>
<keyword evidence="1" id="KW-0812">Transmembrane</keyword>
<feature type="transmembrane region" description="Helical" evidence="1">
    <location>
        <begin position="399"/>
        <end position="419"/>
    </location>
</feature>
<feature type="transmembrane region" description="Helical" evidence="1">
    <location>
        <begin position="340"/>
        <end position="362"/>
    </location>
</feature>
<comment type="caution">
    <text evidence="2">The sequence shown here is derived from an EMBL/GenBank/DDBJ whole genome shotgun (WGS) entry which is preliminary data.</text>
</comment>
<dbReference type="AlphaFoldDB" id="A0A1Y3U768"/>
<dbReference type="EMBL" id="NFHO01000001">
    <property type="protein sequence ID" value="OUN44606.1"/>
    <property type="molecule type" value="Genomic_DNA"/>
</dbReference>
<keyword evidence="1" id="KW-0472">Membrane</keyword>